<feature type="transmembrane region" description="Helical" evidence="1">
    <location>
        <begin position="37"/>
        <end position="56"/>
    </location>
</feature>
<keyword evidence="1" id="KW-0472">Membrane</keyword>
<organism evidence="2 3">
    <name type="scientific">Roseomonas populi</name>
    <dbReference type="NCBI Taxonomy" id="3121582"/>
    <lineage>
        <taxon>Bacteria</taxon>
        <taxon>Pseudomonadati</taxon>
        <taxon>Pseudomonadota</taxon>
        <taxon>Alphaproteobacteria</taxon>
        <taxon>Acetobacterales</taxon>
        <taxon>Roseomonadaceae</taxon>
        <taxon>Roseomonas</taxon>
    </lineage>
</organism>
<evidence type="ECO:0000256" key="1">
    <source>
        <dbReference type="SAM" id="Phobius"/>
    </source>
</evidence>
<sequence length="159" mass="16486">MFDPTTFTGFHTWLSLLALASGAVTLAGLLSRRVPRGWTGAFLAFAIATSVTGYGFPMTGVITPAQVVGALALAILAAALLARHGRRPATYAACLVASEYLLAFVAVAQAFQKVPALAALGQGGFGAAQLIVLAGFLVLGVAVVRRFRGRALRPFRQVA</sequence>
<gene>
    <name evidence="2" type="ORF">NRP21_00575</name>
</gene>
<name>A0ABT1WXH8_9PROT</name>
<protein>
    <submittedName>
        <fullName evidence="2">Uncharacterized protein</fullName>
    </submittedName>
</protein>
<comment type="caution">
    <text evidence="2">The sequence shown here is derived from an EMBL/GenBank/DDBJ whole genome shotgun (WGS) entry which is preliminary data.</text>
</comment>
<accession>A0ABT1WXH8</accession>
<feature type="transmembrane region" description="Helical" evidence="1">
    <location>
        <begin position="89"/>
        <end position="111"/>
    </location>
</feature>
<dbReference type="Proteomes" id="UP001524642">
    <property type="component" value="Unassembled WGS sequence"/>
</dbReference>
<reference evidence="2 3" key="1">
    <citation type="submission" date="2022-06" db="EMBL/GenBank/DDBJ databases">
        <title>Roseomonas CN29.</title>
        <authorList>
            <person name="Cheng Y."/>
            <person name="He X."/>
        </authorList>
    </citation>
    <scope>NUCLEOTIDE SEQUENCE [LARGE SCALE GENOMIC DNA]</scope>
    <source>
        <strain evidence="2 3">CN29</strain>
    </source>
</reference>
<keyword evidence="1" id="KW-1133">Transmembrane helix</keyword>
<keyword evidence="1" id="KW-0812">Transmembrane</keyword>
<feature type="transmembrane region" description="Helical" evidence="1">
    <location>
        <begin position="123"/>
        <end position="144"/>
    </location>
</feature>
<keyword evidence="3" id="KW-1185">Reference proteome</keyword>
<feature type="transmembrane region" description="Helical" evidence="1">
    <location>
        <begin position="12"/>
        <end position="30"/>
    </location>
</feature>
<dbReference type="EMBL" id="JANJOU010000001">
    <property type="protein sequence ID" value="MCR0980540.1"/>
    <property type="molecule type" value="Genomic_DNA"/>
</dbReference>
<evidence type="ECO:0000313" key="2">
    <source>
        <dbReference type="EMBL" id="MCR0980540.1"/>
    </source>
</evidence>
<dbReference type="RefSeq" id="WP_257714226.1">
    <property type="nucleotide sequence ID" value="NZ_JANJOU010000001.1"/>
</dbReference>
<proteinExistence type="predicted"/>
<evidence type="ECO:0000313" key="3">
    <source>
        <dbReference type="Proteomes" id="UP001524642"/>
    </source>
</evidence>
<feature type="transmembrane region" description="Helical" evidence="1">
    <location>
        <begin position="62"/>
        <end position="82"/>
    </location>
</feature>